<reference evidence="1 2" key="2">
    <citation type="submission" date="2018-11" db="EMBL/GenBank/DDBJ databases">
        <authorList>
            <consortium name="Pathogen Informatics"/>
        </authorList>
    </citation>
    <scope>NUCLEOTIDE SEQUENCE [LARGE SCALE GENOMIC DNA]</scope>
</reference>
<accession>A0A0R3W7H4</accession>
<evidence type="ECO:0000313" key="1">
    <source>
        <dbReference type="EMBL" id="VDK36330.1"/>
    </source>
</evidence>
<dbReference type="EMBL" id="UYRS01018481">
    <property type="protein sequence ID" value="VDK36330.1"/>
    <property type="molecule type" value="Genomic_DNA"/>
</dbReference>
<dbReference type="WBParaSite" id="TASK_0000622901-mRNA-1">
    <property type="protein sequence ID" value="TASK_0000622901-mRNA-1"/>
    <property type="gene ID" value="TASK_0000622901"/>
</dbReference>
<proteinExistence type="predicted"/>
<reference evidence="3" key="1">
    <citation type="submission" date="2017-02" db="UniProtKB">
        <authorList>
            <consortium name="WormBaseParasite"/>
        </authorList>
    </citation>
    <scope>IDENTIFICATION</scope>
</reference>
<name>A0A0R3W7H4_TAEAS</name>
<protein>
    <submittedName>
        <fullName evidence="1 3">Uncharacterized protein</fullName>
    </submittedName>
</protein>
<organism evidence="3">
    <name type="scientific">Taenia asiatica</name>
    <name type="common">Asian tapeworm</name>
    <dbReference type="NCBI Taxonomy" id="60517"/>
    <lineage>
        <taxon>Eukaryota</taxon>
        <taxon>Metazoa</taxon>
        <taxon>Spiralia</taxon>
        <taxon>Lophotrochozoa</taxon>
        <taxon>Platyhelminthes</taxon>
        <taxon>Cestoda</taxon>
        <taxon>Eucestoda</taxon>
        <taxon>Cyclophyllidea</taxon>
        <taxon>Taeniidae</taxon>
        <taxon>Taenia</taxon>
    </lineage>
</organism>
<dbReference type="AlphaFoldDB" id="A0A0R3W7H4"/>
<sequence>MIRELRLRLDRCLRPDWYLAESDDEELEEEDENDDEELLLVILHVVTFTFSLDEELEELELEELELEKLRLLEPGPTL</sequence>
<dbReference type="Proteomes" id="UP000282613">
    <property type="component" value="Unassembled WGS sequence"/>
</dbReference>
<evidence type="ECO:0000313" key="3">
    <source>
        <dbReference type="WBParaSite" id="TASK_0000622901-mRNA-1"/>
    </source>
</evidence>
<gene>
    <name evidence="1" type="ORF">TASK_LOCUS6230</name>
</gene>
<evidence type="ECO:0000313" key="2">
    <source>
        <dbReference type="Proteomes" id="UP000282613"/>
    </source>
</evidence>
<keyword evidence="2" id="KW-1185">Reference proteome</keyword>